<dbReference type="EMBL" id="CP003607">
    <property type="protein sequence ID" value="AFY83864.1"/>
    <property type="molecule type" value="Genomic_DNA"/>
</dbReference>
<dbReference type="InterPro" id="IPR013766">
    <property type="entry name" value="Thioredoxin_domain"/>
</dbReference>
<evidence type="ECO:0000313" key="3">
    <source>
        <dbReference type="Proteomes" id="UP000010367"/>
    </source>
</evidence>
<dbReference type="AlphaFoldDB" id="K9TPE0"/>
<dbReference type="Pfam" id="PF00578">
    <property type="entry name" value="AhpC-TSA"/>
    <property type="match status" value="1"/>
</dbReference>
<dbReference type="PROSITE" id="PS51352">
    <property type="entry name" value="THIOREDOXIN_2"/>
    <property type="match status" value="1"/>
</dbReference>
<gene>
    <name evidence="2" type="ORF">Oscil6304_4341</name>
</gene>
<dbReference type="Proteomes" id="UP000010367">
    <property type="component" value="Chromosome"/>
</dbReference>
<dbReference type="InterPro" id="IPR036249">
    <property type="entry name" value="Thioredoxin-like_sf"/>
</dbReference>
<dbReference type="KEGG" id="oac:Oscil6304_4341"/>
<dbReference type="Gene3D" id="3.40.30.10">
    <property type="entry name" value="Glutaredoxin"/>
    <property type="match status" value="1"/>
</dbReference>
<keyword evidence="3" id="KW-1185">Reference proteome</keyword>
<dbReference type="GO" id="GO:0016491">
    <property type="term" value="F:oxidoreductase activity"/>
    <property type="evidence" value="ECO:0007669"/>
    <property type="project" value="InterPro"/>
</dbReference>
<dbReference type="SUPFAM" id="SSF52833">
    <property type="entry name" value="Thioredoxin-like"/>
    <property type="match status" value="1"/>
</dbReference>
<dbReference type="PATRIC" id="fig|56110.3.peg.5273"/>
<reference evidence="2 3" key="1">
    <citation type="submission" date="2012-06" db="EMBL/GenBank/DDBJ databases">
        <title>Finished chromosome of genome of Oscillatoria acuminata PCC 6304.</title>
        <authorList>
            <consortium name="US DOE Joint Genome Institute"/>
            <person name="Gugger M."/>
            <person name="Coursin T."/>
            <person name="Rippka R."/>
            <person name="Tandeau De Marsac N."/>
            <person name="Huntemann M."/>
            <person name="Wei C.-L."/>
            <person name="Han J."/>
            <person name="Detter J.C."/>
            <person name="Han C."/>
            <person name="Tapia R."/>
            <person name="Davenport K."/>
            <person name="Daligault H."/>
            <person name="Erkkila T."/>
            <person name="Gu W."/>
            <person name="Munk A.C.C."/>
            <person name="Teshima H."/>
            <person name="Xu Y."/>
            <person name="Chain P."/>
            <person name="Chen A."/>
            <person name="Krypides N."/>
            <person name="Mavromatis K."/>
            <person name="Markowitz V."/>
            <person name="Szeto E."/>
            <person name="Ivanova N."/>
            <person name="Mikhailova N."/>
            <person name="Ovchinnikova G."/>
            <person name="Pagani I."/>
            <person name="Pati A."/>
            <person name="Goodwin L."/>
            <person name="Peters L."/>
            <person name="Pitluck S."/>
            <person name="Woyke T."/>
            <person name="Kerfeld C."/>
        </authorList>
    </citation>
    <scope>NUCLEOTIDE SEQUENCE [LARGE SCALE GENOMIC DNA]</scope>
    <source>
        <strain evidence="2 3">PCC 6304</strain>
    </source>
</reference>
<evidence type="ECO:0000259" key="1">
    <source>
        <dbReference type="PROSITE" id="PS51352"/>
    </source>
</evidence>
<organism evidence="2 3">
    <name type="scientific">Oscillatoria acuminata PCC 6304</name>
    <dbReference type="NCBI Taxonomy" id="56110"/>
    <lineage>
        <taxon>Bacteria</taxon>
        <taxon>Bacillati</taxon>
        <taxon>Cyanobacteriota</taxon>
        <taxon>Cyanophyceae</taxon>
        <taxon>Oscillatoriophycideae</taxon>
        <taxon>Oscillatoriales</taxon>
        <taxon>Oscillatoriaceae</taxon>
        <taxon>Oscillatoria</taxon>
    </lineage>
</organism>
<dbReference type="PANTHER" id="PTHR43640">
    <property type="entry name" value="OS07G0260300 PROTEIN"/>
    <property type="match status" value="1"/>
</dbReference>
<dbReference type="PANTHER" id="PTHR43640:SF1">
    <property type="entry name" value="THIOREDOXIN-DEPENDENT PEROXIREDOXIN"/>
    <property type="match status" value="1"/>
</dbReference>
<proteinExistence type="predicted"/>
<dbReference type="InParanoid" id="K9TPE0"/>
<dbReference type="HOGENOM" id="CLU_076204_2_1_3"/>
<accession>K9TPE0</accession>
<dbReference type="eggNOG" id="COG1225">
    <property type="taxonomic scope" value="Bacteria"/>
</dbReference>
<dbReference type="InterPro" id="IPR000866">
    <property type="entry name" value="AhpC/TSA"/>
</dbReference>
<dbReference type="GO" id="GO:0016209">
    <property type="term" value="F:antioxidant activity"/>
    <property type="evidence" value="ECO:0007669"/>
    <property type="project" value="InterPro"/>
</dbReference>
<evidence type="ECO:0000313" key="2">
    <source>
        <dbReference type="EMBL" id="AFY83864.1"/>
    </source>
</evidence>
<name>K9TPE0_9CYAN</name>
<protein>
    <submittedName>
        <fullName evidence="2">Peroxiredoxin</fullName>
    </submittedName>
</protein>
<dbReference type="CDD" id="cd02969">
    <property type="entry name" value="PRX_like1"/>
    <property type="match status" value="1"/>
</dbReference>
<dbReference type="InterPro" id="IPR047262">
    <property type="entry name" value="PRX-like1"/>
</dbReference>
<feature type="domain" description="Thioredoxin" evidence="1">
    <location>
        <begin position="6"/>
        <end position="161"/>
    </location>
</feature>
<sequence length="189" mass="21156">MEMIGTAIGSHAPDFELPGIDDRVHHLARYLEQYRGVGVIFLCNHCPYVQSYLDRLKQIQTDFNGEGFTLIGINSNDAHQYPEDSFEQMKSFAQERGLNFPYLRDATQDVAHCFGAQKTPEVFLLDGEGILRYRGGIDDCPDCPEEVEVAYLRNAIASLLSGEPIAIESTEAIGGSLKWQSNDRRSPLL</sequence>
<dbReference type="STRING" id="56110.Oscil6304_4341"/>